<dbReference type="EMBL" id="JBHSFA010000001">
    <property type="protein sequence ID" value="MFC4540366.1"/>
    <property type="molecule type" value="Genomic_DNA"/>
</dbReference>
<name>A0ABD5PII0_9EURY</name>
<dbReference type="RefSeq" id="WP_250142411.1">
    <property type="nucleotide sequence ID" value="NZ_JALIQP010000007.1"/>
</dbReference>
<keyword evidence="1 3" id="KW-0560">Oxidoreductase</keyword>
<dbReference type="PANTHER" id="PTHR43244">
    <property type="match status" value="1"/>
</dbReference>
<dbReference type="Pfam" id="PF00296">
    <property type="entry name" value="Bac_luciferase"/>
    <property type="match status" value="1"/>
</dbReference>
<dbReference type="Gene3D" id="3.20.20.30">
    <property type="entry name" value="Luciferase-like domain"/>
    <property type="match status" value="1"/>
</dbReference>
<gene>
    <name evidence="3" type="ORF">ACFO5R_00225</name>
</gene>
<dbReference type="PANTHER" id="PTHR43244:SF1">
    <property type="entry name" value="5,10-METHYLENETETRAHYDROMETHANOPTERIN REDUCTASE"/>
    <property type="match status" value="1"/>
</dbReference>
<dbReference type="AlphaFoldDB" id="A0ABD5PII0"/>
<evidence type="ECO:0000313" key="4">
    <source>
        <dbReference type="Proteomes" id="UP001595898"/>
    </source>
</evidence>
<reference evidence="3 4" key="1">
    <citation type="journal article" date="2019" name="Int. J. Syst. Evol. Microbiol.">
        <title>The Global Catalogue of Microorganisms (GCM) 10K type strain sequencing project: providing services to taxonomists for standard genome sequencing and annotation.</title>
        <authorList>
            <consortium name="The Broad Institute Genomics Platform"/>
            <consortium name="The Broad Institute Genome Sequencing Center for Infectious Disease"/>
            <person name="Wu L."/>
            <person name="Ma J."/>
        </authorList>
    </citation>
    <scope>NUCLEOTIDE SEQUENCE [LARGE SCALE GENOMIC DNA]</scope>
    <source>
        <strain evidence="3 4">WLHS5</strain>
    </source>
</reference>
<dbReference type="CDD" id="cd01097">
    <property type="entry name" value="Tetrahydromethanopterin_reductase"/>
    <property type="match status" value="1"/>
</dbReference>
<dbReference type="InterPro" id="IPR011251">
    <property type="entry name" value="Luciferase-like_dom"/>
</dbReference>
<evidence type="ECO:0000313" key="3">
    <source>
        <dbReference type="EMBL" id="MFC4540366.1"/>
    </source>
</evidence>
<feature type="domain" description="Luciferase-like" evidence="2">
    <location>
        <begin position="15"/>
        <end position="295"/>
    </location>
</feature>
<dbReference type="InterPro" id="IPR050564">
    <property type="entry name" value="F420-G6PD/mer"/>
</dbReference>
<accession>A0ABD5PII0</accession>
<protein>
    <submittedName>
        <fullName evidence="3">LLM class flavin-dependent oxidoreductase</fullName>
        <ecNumber evidence="3">1.-.-.-</ecNumber>
    </submittedName>
</protein>
<dbReference type="Proteomes" id="UP001595898">
    <property type="component" value="Unassembled WGS sequence"/>
</dbReference>
<comment type="caution">
    <text evidence="3">The sequence shown here is derived from an EMBL/GenBank/DDBJ whole genome shotgun (WGS) entry which is preliminary data.</text>
</comment>
<evidence type="ECO:0000259" key="2">
    <source>
        <dbReference type="Pfam" id="PF00296"/>
    </source>
</evidence>
<evidence type="ECO:0000256" key="1">
    <source>
        <dbReference type="ARBA" id="ARBA00023002"/>
    </source>
</evidence>
<dbReference type="InterPro" id="IPR036661">
    <property type="entry name" value="Luciferase-like_sf"/>
</dbReference>
<dbReference type="SUPFAM" id="SSF51679">
    <property type="entry name" value="Bacterial luciferase-like"/>
    <property type="match status" value="1"/>
</dbReference>
<organism evidence="3 4">
    <name type="scientific">Halosolutus amylolyticus</name>
    <dbReference type="NCBI Taxonomy" id="2932267"/>
    <lineage>
        <taxon>Archaea</taxon>
        <taxon>Methanobacteriati</taxon>
        <taxon>Methanobacteriota</taxon>
        <taxon>Stenosarchaea group</taxon>
        <taxon>Halobacteria</taxon>
        <taxon>Halobacteriales</taxon>
        <taxon>Natrialbaceae</taxon>
        <taxon>Halosolutus</taxon>
    </lineage>
</organism>
<dbReference type="GO" id="GO:0016491">
    <property type="term" value="F:oxidoreductase activity"/>
    <property type="evidence" value="ECO:0007669"/>
    <property type="project" value="UniProtKB-KW"/>
</dbReference>
<dbReference type="EC" id="1.-.-.-" evidence="3"/>
<sequence length="328" mass="35646">MAPSVGLFPRSTTHTSLVDFAVRAEALGYTSVWIGEGVEHNLFVKLSEIATQTSSITLGSGIANVYTRTPTLLAMSAMSLQRQSGGRFILGLGASHPPIVEDYHGLAFDRPLQRLEETVDIIKALTSDDDSTEYDGDIFSVCDLPCREVQVPLYNAAIGPANRRLTGQLFDGWIPYGIPLPALESATTEIESGRESIGRCPDSIEIVPWITAAVSDDRKTAYDAVRQHITTFVSRFDAYRRAFAQQYPEVIDDLTTAIAAGNDSDAIAHITDEMVATFAIAGEPKSAREQVRAVFDREYIDSVVLTTPRTASDGVIEQTISELAPSTL</sequence>
<proteinExistence type="predicted"/>
<keyword evidence="4" id="KW-1185">Reference proteome</keyword>